<sequence length="297" mass="33090">MSEFYKMVPAKWDNATAHLTLEQEAALLRIVNAINKNDAPVPNVDRVLAGLFRSSTRKARALIRDLIEAGKVYEENGFLWSEKAREDVVSRSVRSQLNAESGAKGGRTRAERAAKVMKDNDHGQATASSRIEEKRREEKGEANASPKKQGRATRLSEDWSLPMAWGRWALSEGWPEAVIREQADTFRDYWISASGKNATKLDWEATWRNWMRRVPKHHSNGGSNGRRTPVGSADPGFADRLARWDELDARASQAPGNPGYADFDADGDDGWRSADDRWSDRPGGFGTVVPLLQARGG</sequence>
<evidence type="ECO:0000313" key="2">
    <source>
        <dbReference type="EMBL" id="SFI83694.1"/>
    </source>
</evidence>
<proteinExistence type="predicted"/>
<organism evidence="2 3">
    <name type="scientific">Albimonas pacifica</name>
    <dbReference type="NCBI Taxonomy" id="1114924"/>
    <lineage>
        <taxon>Bacteria</taxon>
        <taxon>Pseudomonadati</taxon>
        <taxon>Pseudomonadota</taxon>
        <taxon>Alphaproteobacteria</taxon>
        <taxon>Rhodobacterales</taxon>
        <taxon>Paracoccaceae</taxon>
        <taxon>Albimonas</taxon>
    </lineage>
</organism>
<name>A0A1I3LFV9_9RHOB</name>
<feature type="region of interest" description="Disordered" evidence="1">
    <location>
        <begin position="97"/>
        <end position="155"/>
    </location>
</feature>
<keyword evidence="3" id="KW-1185">Reference proteome</keyword>
<gene>
    <name evidence="2" type="ORF">SAMN05216258_1109</name>
</gene>
<dbReference type="AlphaFoldDB" id="A0A1I3LFV9"/>
<evidence type="ECO:0000256" key="1">
    <source>
        <dbReference type="SAM" id="MobiDB-lite"/>
    </source>
</evidence>
<dbReference type="InterPro" id="IPR010781">
    <property type="entry name" value="DUF1376"/>
</dbReference>
<accession>A0A1I3LFV9</accession>
<feature type="compositionally biased region" description="Basic and acidic residues" evidence="1">
    <location>
        <begin position="130"/>
        <end position="141"/>
    </location>
</feature>
<feature type="region of interest" description="Disordered" evidence="1">
    <location>
        <begin position="214"/>
        <end position="289"/>
    </location>
</feature>
<dbReference type="Proteomes" id="UP000199377">
    <property type="component" value="Unassembled WGS sequence"/>
</dbReference>
<reference evidence="2 3" key="1">
    <citation type="submission" date="2016-10" db="EMBL/GenBank/DDBJ databases">
        <authorList>
            <person name="de Groot N.N."/>
        </authorList>
    </citation>
    <scope>NUCLEOTIDE SEQUENCE [LARGE SCALE GENOMIC DNA]</scope>
    <source>
        <strain evidence="2 3">CGMCC 1.11030</strain>
    </source>
</reference>
<protein>
    <recommendedName>
        <fullName evidence="4">DUF1376 domain-containing protein</fullName>
    </recommendedName>
</protein>
<feature type="compositionally biased region" description="Basic and acidic residues" evidence="1">
    <location>
        <begin position="240"/>
        <end position="249"/>
    </location>
</feature>
<dbReference type="EMBL" id="FOQH01000010">
    <property type="protein sequence ID" value="SFI83694.1"/>
    <property type="molecule type" value="Genomic_DNA"/>
</dbReference>
<dbReference type="OrthoDB" id="8076130at2"/>
<evidence type="ECO:0008006" key="4">
    <source>
        <dbReference type="Google" id="ProtNLM"/>
    </source>
</evidence>
<dbReference type="Pfam" id="PF07120">
    <property type="entry name" value="DUF1376"/>
    <property type="match status" value="1"/>
</dbReference>
<dbReference type="STRING" id="1114924.SAMN05216258_1109"/>
<feature type="compositionally biased region" description="Basic and acidic residues" evidence="1">
    <location>
        <begin position="269"/>
        <end position="280"/>
    </location>
</feature>
<evidence type="ECO:0000313" key="3">
    <source>
        <dbReference type="Proteomes" id="UP000199377"/>
    </source>
</evidence>
<dbReference type="RefSeq" id="WP_143103395.1">
    <property type="nucleotide sequence ID" value="NZ_FOQH01000010.1"/>
</dbReference>
<feature type="compositionally biased region" description="Basic and acidic residues" evidence="1">
    <location>
        <begin position="108"/>
        <end position="122"/>
    </location>
</feature>